<comment type="caution">
    <text evidence="2">The sequence shown here is derived from an EMBL/GenBank/DDBJ whole genome shotgun (WGS) entry which is preliminary data.</text>
</comment>
<feature type="region of interest" description="Disordered" evidence="1">
    <location>
        <begin position="1"/>
        <end position="25"/>
    </location>
</feature>
<evidence type="ECO:0000313" key="3">
    <source>
        <dbReference type="Proteomes" id="UP000887159"/>
    </source>
</evidence>
<sequence>MMVPAQNRRDALLSITGESPTSFPEENTTMLYPGFEHEPTRLQAEEPIVEEEIPALYENDKVELHLDKAFIRTSQSNATYLAIKNMNTIIPIIPLDEIPVKLPDASPMWTFVISVC</sequence>
<keyword evidence="3" id="KW-1185">Reference proteome</keyword>
<accession>A0A8X7BAV9</accession>
<feature type="compositionally biased region" description="Polar residues" evidence="1">
    <location>
        <begin position="16"/>
        <end position="25"/>
    </location>
</feature>
<organism evidence="2 3">
    <name type="scientific">Trichonephila clavipes</name>
    <name type="common">Golden silk orbweaver</name>
    <name type="synonym">Nephila clavipes</name>
    <dbReference type="NCBI Taxonomy" id="2585209"/>
    <lineage>
        <taxon>Eukaryota</taxon>
        <taxon>Metazoa</taxon>
        <taxon>Ecdysozoa</taxon>
        <taxon>Arthropoda</taxon>
        <taxon>Chelicerata</taxon>
        <taxon>Arachnida</taxon>
        <taxon>Araneae</taxon>
        <taxon>Araneomorphae</taxon>
        <taxon>Entelegynae</taxon>
        <taxon>Araneoidea</taxon>
        <taxon>Nephilidae</taxon>
        <taxon>Trichonephila</taxon>
    </lineage>
</organism>
<dbReference type="EMBL" id="BMAU01021371">
    <property type="protein sequence ID" value="GFY25426.1"/>
    <property type="molecule type" value="Genomic_DNA"/>
</dbReference>
<proteinExistence type="predicted"/>
<evidence type="ECO:0000256" key="1">
    <source>
        <dbReference type="SAM" id="MobiDB-lite"/>
    </source>
</evidence>
<name>A0A8X7BAV9_TRICX</name>
<dbReference type="Proteomes" id="UP000887159">
    <property type="component" value="Unassembled WGS sequence"/>
</dbReference>
<dbReference type="AlphaFoldDB" id="A0A8X7BAV9"/>
<reference evidence="2" key="1">
    <citation type="submission" date="2020-08" db="EMBL/GenBank/DDBJ databases">
        <title>Multicomponent nature underlies the extraordinary mechanical properties of spider dragline silk.</title>
        <authorList>
            <person name="Kono N."/>
            <person name="Nakamura H."/>
            <person name="Mori M."/>
            <person name="Yoshida Y."/>
            <person name="Ohtoshi R."/>
            <person name="Malay A.D."/>
            <person name="Moran D.A.P."/>
            <person name="Tomita M."/>
            <person name="Numata K."/>
            <person name="Arakawa K."/>
        </authorList>
    </citation>
    <scope>NUCLEOTIDE SEQUENCE</scope>
</reference>
<evidence type="ECO:0000313" key="2">
    <source>
        <dbReference type="EMBL" id="GFY25426.1"/>
    </source>
</evidence>
<gene>
    <name evidence="2" type="ORF">TNCV_2485461</name>
</gene>
<protein>
    <submittedName>
        <fullName evidence="2">Uncharacterized protein</fullName>
    </submittedName>
</protein>